<feature type="compositionally biased region" description="Acidic residues" evidence="1">
    <location>
        <begin position="1"/>
        <end position="17"/>
    </location>
</feature>
<accession>A0ABQ7J049</accession>
<dbReference type="Proteomes" id="UP000783213">
    <property type="component" value="Unassembled WGS sequence"/>
</dbReference>
<feature type="region of interest" description="Disordered" evidence="1">
    <location>
        <begin position="1"/>
        <end position="34"/>
    </location>
</feature>
<name>A0ABQ7J049_9HELO</name>
<dbReference type="RefSeq" id="XP_038814778.1">
    <property type="nucleotide sequence ID" value="XM_038948512.1"/>
</dbReference>
<reference evidence="2 3" key="1">
    <citation type="journal article" date="2020" name="Genome Biol. Evol.">
        <title>Comparative genomics of Sclerotiniaceae.</title>
        <authorList>
            <person name="Valero Jimenez C.A."/>
            <person name="Steentjes M."/>
            <person name="Scholten O.E."/>
            <person name="Van Kan J.A.L."/>
        </authorList>
    </citation>
    <scope>NUCLEOTIDE SEQUENCE [LARGE SCALE GENOMIC DNA]</scope>
    <source>
        <strain evidence="2 3">B1</strain>
    </source>
</reference>
<feature type="compositionally biased region" description="Polar residues" evidence="1">
    <location>
        <begin position="19"/>
        <end position="29"/>
    </location>
</feature>
<proteinExistence type="predicted"/>
<protein>
    <submittedName>
        <fullName evidence="2">Uncharacterized protein</fullName>
    </submittedName>
</protein>
<evidence type="ECO:0000313" key="3">
    <source>
        <dbReference type="Proteomes" id="UP000783213"/>
    </source>
</evidence>
<gene>
    <name evidence="2" type="ORF">EAE98_000895</name>
</gene>
<keyword evidence="3" id="KW-1185">Reference proteome</keyword>
<dbReference type="GeneID" id="62227669"/>
<sequence length="162" mass="18058">MCAKDSDDDDDDDDDDVSTVLSQDQQPLFSSKDKNVFEEDCDRNMCIEGGQMCHRHRQNSKCPPAPCCPDFQCAYVDSHHESFCVSMSDSNKKTEIASSKKHAISKKKDELMTENCAPQEPTGCSPFRCKNPHPSSFSSKIDKKKVHVKKINVIAAAKVKVA</sequence>
<evidence type="ECO:0000256" key="1">
    <source>
        <dbReference type="SAM" id="MobiDB-lite"/>
    </source>
</evidence>
<dbReference type="EMBL" id="RCSX01000002">
    <property type="protein sequence ID" value="KAF7938557.1"/>
    <property type="molecule type" value="Genomic_DNA"/>
</dbReference>
<comment type="caution">
    <text evidence="2">The sequence shown here is derived from an EMBL/GenBank/DDBJ whole genome shotgun (WGS) entry which is preliminary data.</text>
</comment>
<evidence type="ECO:0000313" key="2">
    <source>
        <dbReference type="EMBL" id="KAF7938557.1"/>
    </source>
</evidence>
<organism evidence="2 3">
    <name type="scientific">Botrytis deweyae</name>
    <dbReference type="NCBI Taxonomy" id="2478750"/>
    <lineage>
        <taxon>Eukaryota</taxon>
        <taxon>Fungi</taxon>
        <taxon>Dikarya</taxon>
        <taxon>Ascomycota</taxon>
        <taxon>Pezizomycotina</taxon>
        <taxon>Leotiomycetes</taxon>
        <taxon>Helotiales</taxon>
        <taxon>Sclerotiniaceae</taxon>
        <taxon>Botrytis</taxon>
    </lineage>
</organism>